<accession>A0A9P9D7R0</accession>
<dbReference type="AlphaFoldDB" id="A0A9P9D7R0"/>
<name>A0A9P9D7R0_9PLEO</name>
<sequence length="118" mass="13085">MTCSGHYKVLHIMMSTLIRHLGIASKPNPIIAENNPLIGTEFAGIQVIGYALSSIKAMPDPYKMPLQSKIPSWLFQVVMSGTIIWGPWEHLLSNDVVNCGSMTSFDHFAFGSVVDWIH</sequence>
<keyword evidence="3" id="KW-1185">Reference proteome</keyword>
<dbReference type="Proteomes" id="UP000700596">
    <property type="component" value="Unassembled WGS sequence"/>
</dbReference>
<dbReference type="OrthoDB" id="5101883at2759"/>
<dbReference type="EMBL" id="JAGMWT010000018">
    <property type="protein sequence ID" value="KAH7113891.1"/>
    <property type="molecule type" value="Genomic_DNA"/>
</dbReference>
<dbReference type="PANTHER" id="PTHR33307">
    <property type="entry name" value="ALPHA-RHAMNOSIDASE (EUROFUNG)"/>
    <property type="match status" value="1"/>
</dbReference>
<reference evidence="2" key="1">
    <citation type="journal article" date="2021" name="Nat. Commun.">
        <title>Genetic determinants of endophytism in the Arabidopsis root mycobiome.</title>
        <authorList>
            <person name="Mesny F."/>
            <person name="Miyauchi S."/>
            <person name="Thiergart T."/>
            <person name="Pickel B."/>
            <person name="Atanasova L."/>
            <person name="Karlsson M."/>
            <person name="Huettel B."/>
            <person name="Barry K.W."/>
            <person name="Haridas S."/>
            <person name="Chen C."/>
            <person name="Bauer D."/>
            <person name="Andreopoulos W."/>
            <person name="Pangilinan J."/>
            <person name="LaButti K."/>
            <person name="Riley R."/>
            <person name="Lipzen A."/>
            <person name="Clum A."/>
            <person name="Drula E."/>
            <person name="Henrissat B."/>
            <person name="Kohler A."/>
            <person name="Grigoriev I.V."/>
            <person name="Martin F.M."/>
            <person name="Hacquard S."/>
        </authorList>
    </citation>
    <scope>NUCLEOTIDE SEQUENCE</scope>
    <source>
        <strain evidence="2">MPI-CAGE-CH-0243</strain>
    </source>
</reference>
<proteinExistence type="predicted"/>
<evidence type="ECO:0000313" key="2">
    <source>
        <dbReference type="EMBL" id="KAH7113891.1"/>
    </source>
</evidence>
<evidence type="ECO:0000313" key="3">
    <source>
        <dbReference type="Proteomes" id="UP000700596"/>
    </source>
</evidence>
<dbReference type="InterPro" id="IPR016007">
    <property type="entry name" value="Alpha_rhamnosid"/>
</dbReference>
<dbReference type="Gene3D" id="1.50.10.10">
    <property type="match status" value="1"/>
</dbReference>
<dbReference type="InterPro" id="IPR012341">
    <property type="entry name" value="6hp_glycosidase-like_sf"/>
</dbReference>
<dbReference type="PANTHER" id="PTHR33307:SF6">
    <property type="entry name" value="ALPHA-RHAMNOSIDASE (EUROFUNG)-RELATED"/>
    <property type="match status" value="1"/>
</dbReference>
<gene>
    <name evidence="2" type="ORF">B0J11DRAFT_595365</name>
</gene>
<organism evidence="2 3">
    <name type="scientific">Dendryphion nanum</name>
    <dbReference type="NCBI Taxonomy" id="256645"/>
    <lineage>
        <taxon>Eukaryota</taxon>
        <taxon>Fungi</taxon>
        <taxon>Dikarya</taxon>
        <taxon>Ascomycota</taxon>
        <taxon>Pezizomycotina</taxon>
        <taxon>Dothideomycetes</taxon>
        <taxon>Pleosporomycetidae</taxon>
        <taxon>Pleosporales</taxon>
        <taxon>Torulaceae</taxon>
        <taxon>Dendryphion</taxon>
    </lineage>
</organism>
<dbReference type="InterPro" id="IPR035396">
    <property type="entry name" value="Bac_rhamnosid6H"/>
</dbReference>
<feature type="domain" description="Alpha-L-rhamnosidase six-hairpin glycosidase" evidence="1">
    <location>
        <begin position="31"/>
        <end position="118"/>
    </location>
</feature>
<dbReference type="GO" id="GO:0005975">
    <property type="term" value="P:carbohydrate metabolic process"/>
    <property type="evidence" value="ECO:0007669"/>
    <property type="project" value="InterPro"/>
</dbReference>
<evidence type="ECO:0000259" key="1">
    <source>
        <dbReference type="Pfam" id="PF17389"/>
    </source>
</evidence>
<comment type="caution">
    <text evidence="2">The sequence shown here is derived from an EMBL/GenBank/DDBJ whole genome shotgun (WGS) entry which is preliminary data.</text>
</comment>
<protein>
    <recommendedName>
        <fullName evidence="1">Alpha-L-rhamnosidase six-hairpin glycosidase domain-containing protein</fullName>
    </recommendedName>
</protein>
<dbReference type="Pfam" id="PF17389">
    <property type="entry name" value="Bac_rhamnosid6H"/>
    <property type="match status" value="1"/>
</dbReference>